<sequence length="291" mass="30745">MSDLDDPTGNPRDRILVTGARGNIGSRVAAVLAAAGHAVRVSGRDLAGVTVPEGAEAVPLDLTDPSGAEAALDGVSAVFLYPTFGDISGFLNAAVKAGVGHAVLLSSPAAYDPVEHAGPIGEAHRAIEGAVRDSGLSHTVLYPSWLGSNVFRDWGEQIRAGAVSVAFPEWRINPIHLDDVAEVAADLLTRDRFRGRSLVITGPESLSQREVVAAVSAELGTPIDLVELTREQALAARPDWFPEAMFDSLLGVAANLGTTPATINNNVERVLGRPPRTLAQWLKDERAQFQR</sequence>
<dbReference type="Pfam" id="PF13460">
    <property type="entry name" value="NAD_binding_10"/>
    <property type="match status" value="1"/>
</dbReference>
<feature type="domain" description="NAD(P)-binding" evidence="1">
    <location>
        <begin position="19"/>
        <end position="190"/>
    </location>
</feature>
<reference evidence="3" key="1">
    <citation type="submission" date="2016-10" db="EMBL/GenBank/DDBJ databases">
        <authorList>
            <person name="Varghese N."/>
            <person name="Submissions S."/>
        </authorList>
    </citation>
    <scope>NUCLEOTIDE SEQUENCE [LARGE SCALE GENOMIC DNA]</scope>
    <source>
        <strain evidence="3">CGMCC 4.3147</strain>
    </source>
</reference>
<accession>A0A1G9MHG9</accession>
<dbReference type="AlphaFoldDB" id="A0A1G9MHG9"/>
<dbReference type="Gene3D" id="3.40.50.720">
    <property type="entry name" value="NAD(P)-binding Rossmann-like Domain"/>
    <property type="match status" value="1"/>
</dbReference>
<evidence type="ECO:0000313" key="2">
    <source>
        <dbReference type="EMBL" id="SDL73718.1"/>
    </source>
</evidence>
<evidence type="ECO:0000313" key="3">
    <source>
        <dbReference type="Proteomes" id="UP000198662"/>
    </source>
</evidence>
<dbReference type="STRING" id="380244.SAMN05216298_4980"/>
<dbReference type="InterPro" id="IPR016040">
    <property type="entry name" value="NAD(P)-bd_dom"/>
</dbReference>
<organism evidence="2 3">
    <name type="scientific">Glycomyces sambucus</name>
    <dbReference type="NCBI Taxonomy" id="380244"/>
    <lineage>
        <taxon>Bacteria</taxon>
        <taxon>Bacillati</taxon>
        <taxon>Actinomycetota</taxon>
        <taxon>Actinomycetes</taxon>
        <taxon>Glycomycetales</taxon>
        <taxon>Glycomycetaceae</taxon>
        <taxon>Glycomyces</taxon>
    </lineage>
</organism>
<name>A0A1G9MHG9_9ACTN</name>
<gene>
    <name evidence="2" type="ORF">SAMN05216298_4980</name>
</gene>
<dbReference type="PANTHER" id="PTHR43162">
    <property type="match status" value="1"/>
</dbReference>
<dbReference type="InterPro" id="IPR036291">
    <property type="entry name" value="NAD(P)-bd_dom_sf"/>
</dbReference>
<protein>
    <submittedName>
        <fullName evidence="2">Uncharacterized conserved protein YbjT, contains NAD(P)-binding and DUF2867 domains</fullName>
    </submittedName>
</protein>
<keyword evidence="3" id="KW-1185">Reference proteome</keyword>
<dbReference type="SUPFAM" id="SSF51735">
    <property type="entry name" value="NAD(P)-binding Rossmann-fold domains"/>
    <property type="match status" value="1"/>
</dbReference>
<proteinExistence type="predicted"/>
<dbReference type="PANTHER" id="PTHR43162:SF1">
    <property type="entry name" value="PRESTALK A DIFFERENTIATION PROTEIN A"/>
    <property type="match status" value="1"/>
</dbReference>
<dbReference type="OrthoDB" id="3207931at2"/>
<dbReference type="InterPro" id="IPR051604">
    <property type="entry name" value="Ergot_Alk_Oxidoreductase"/>
</dbReference>
<dbReference type="RefSeq" id="WP_091054157.1">
    <property type="nucleotide sequence ID" value="NZ_FNGF01000009.1"/>
</dbReference>
<dbReference type="EMBL" id="FNGF01000009">
    <property type="protein sequence ID" value="SDL73718.1"/>
    <property type="molecule type" value="Genomic_DNA"/>
</dbReference>
<dbReference type="Proteomes" id="UP000198662">
    <property type="component" value="Unassembled WGS sequence"/>
</dbReference>
<evidence type="ECO:0000259" key="1">
    <source>
        <dbReference type="Pfam" id="PF13460"/>
    </source>
</evidence>